<dbReference type="AlphaFoldDB" id="A0A9P8TNP6"/>
<reference evidence="1" key="1">
    <citation type="journal article" date="2021" name="Open Biol.">
        <title>Shared evolutionary footprints suggest mitochondrial oxidative damage underlies multiple complex I losses in fungi.</title>
        <authorList>
            <person name="Schikora-Tamarit M.A."/>
            <person name="Marcet-Houben M."/>
            <person name="Nosek J."/>
            <person name="Gabaldon T."/>
        </authorList>
    </citation>
    <scope>NUCLEOTIDE SEQUENCE</scope>
    <source>
        <strain evidence="1">CBS2887</strain>
    </source>
</reference>
<dbReference type="Proteomes" id="UP000774326">
    <property type="component" value="Unassembled WGS sequence"/>
</dbReference>
<accession>A0A9P8TNP6</accession>
<gene>
    <name evidence="1" type="ORF">WICPIJ_003453</name>
</gene>
<organism evidence="1 2">
    <name type="scientific">Wickerhamomyces pijperi</name>
    <name type="common">Yeast</name>
    <name type="synonym">Pichia pijperi</name>
    <dbReference type="NCBI Taxonomy" id="599730"/>
    <lineage>
        <taxon>Eukaryota</taxon>
        <taxon>Fungi</taxon>
        <taxon>Dikarya</taxon>
        <taxon>Ascomycota</taxon>
        <taxon>Saccharomycotina</taxon>
        <taxon>Saccharomycetes</taxon>
        <taxon>Phaffomycetales</taxon>
        <taxon>Wickerhamomycetaceae</taxon>
        <taxon>Wickerhamomyces</taxon>
    </lineage>
</organism>
<evidence type="ECO:0000313" key="2">
    <source>
        <dbReference type="Proteomes" id="UP000774326"/>
    </source>
</evidence>
<keyword evidence="2" id="KW-1185">Reference proteome</keyword>
<reference evidence="1" key="2">
    <citation type="submission" date="2021-01" db="EMBL/GenBank/DDBJ databases">
        <authorList>
            <person name="Schikora-Tamarit M.A."/>
        </authorList>
    </citation>
    <scope>NUCLEOTIDE SEQUENCE</scope>
    <source>
        <strain evidence="1">CBS2887</strain>
    </source>
</reference>
<sequence>VTEIRVGQVSRSWLLSSADVMELPKMTIADDSTYPFDSDSSTMYGNAKEVGFVDVRFADMLPIEE</sequence>
<dbReference type="EMBL" id="JAEUBG010001900">
    <property type="protein sequence ID" value="KAH3685576.1"/>
    <property type="molecule type" value="Genomic_DNA"/>
</dbReference>
<comment type="caution">
    <text evidence="1">The sequence shown here is derived from an EMBL/GenBank/DDBJ whole genome shotgun (WGS) entry which is preliminary data.</text>
</comment>
<proteinExistence type="predicted"/>
<feature type="non-terminal residue" evidence="1">
    <location>
        <position position="1"/>
    </location>
</feature>
<protein>
    <submittedName>
        <fullName evidence="1">Uncharacterized protein</fullName>
    </submittedName>
</protein>
<name>A0A9P8TNP6_WICPI</name>
<evidence type="ECO:0000313" key="1">
    <source>
        <dbReference type="EMBL" id="KAH3685576.1"/>
    </source>
</evidence>